<dbReference type="HOGENOM" id="CLU_2330223_0_0_9"/>
<dbReference type="AlphaFoldDB" id="G9ZR24"/>
<dbReference type="EMBL" id="AGEY01000163">
    <property type="protein sequence ID" value="EHL96897.1"/>
    <property type="molecule type" value="Genomic_DNA"/>
</dbReference>
<dbReference type="STRING" id="797515.HMPREF9103_02182"/>
<evidence type="ECO:0000313" key="2">
    <source>
        <dbReference type="Proteomes" id="UP000004625"/>
    </source>
</evidence>
<comment type="caution">
    <text evidence="1">The sequence shown here is derived from an EMBL/GenBank/DDBJ whole genome shotgun (WGS) entry which is preliminary data.</text>
</comment>
<dbReference type="Proteomes" id="UP000004625">
    <property type="component" value="Unassembled WGS sequence"/>
</dbReference>
<keyword evidence="2" id="KW-1185">Reference proteome</keyword>
<dbReference type="RefSeq" id="WP_008213920.1">
    <property type="nucleotide sequence ID" value="NZ_JH415043.1"/>
</dbReference>
<sequence>MLLDLFSGTQGASFSGSDVMTYLNSKSALKTLKSAVFPSFDNNGTVTWKQFTYTASSANSGTFGSTPVQVIYNFNSTNPTTLSGFPAKTTPGTTNPFA</sequence>
<accession>G9ZR24</accession>
<proteinExistence type="predicted"/>
<gene>
    <name evidence="1" type="ORF">HMPREF9103_02182</name>
</gene>
<protein>
    <submittedName>
        <fullName evidence="1">Uncharacterized protein</fullName>
    </submittedName>
</protein>
<organism evidence="1 2">
    <name type="scientific">Lentilactobacillus parafarraginis F0439</name>
    <dbReference type="NCBI Taxonomy" id="797515"/>
    <lineage>
        <taxon>Bacteria</taxon>
        <taxon>Bacillati</taxon>
        <taxon>Bacillota</taxon>
        <taxon>Bacilli</taxon>
        <taxon>Lactobacillales</taxon>
        <taxon>Lactobacillaceae</taxon>
        <taxon>Lentilactobacillus</taxon>
    </lineage>
</organism>
<evidence type="ECO:0000313" key="1">
    <source>
        <dbReference type="EMBL" id="EHL96897.1"/>
    </source>
</evidence>
<name>G9ZR24_9LACO</name>
<reference evidence="1 2" key="1">
    <citation type="submission" date="2011-09" db="EMBL/GenBank/DDBJ databases">
        <authorList>
            <person name="Weinstock G."/>
            <person name="Sodergren E."/>
            <person name="Clifton S."/>
            <person name="Fulton L."/>
            <person name="Fulton B."/>
            <person name="Courtney L."/>
            <person name="Fronick C."/>
            <person name="Harrison M."/>
            <person name="Strong C."/>
            <person name="Farmer C."/>
            <person name="Delahaunty K."/>
            <person name="Markovic C."/>
            <person name="Hall O."/>
            <person name="Minx P."/>
            <person name="Tomlinson C."/>
            <person name="Mitreva M."/>
            <person name="Hou S."/>
            <person name="Chen J."/>
            <person name="Wollam A."/>
            <person name="Pepin K.H."/>
            <person name="Johnson M."/>
            <person name="Bhonagiri V."/>
            <person name="Zhang X."/>
            <person name="Suruliraj S."/>
            <person name="Warren W."/>
            <person name="Chinwalla A."/>
            <person name="Mardis E.R."/>
            <person name="Wilson R.K."/>
        </authorList>
    </citation>
    <scope>NUCLEOTIDE SEQUENCE [LARGE SCALE GENOMIC DNA]</scope>
    <source>
        <strain evidence="1 2">F0439</strain>
    </source>
</reference>